<reference evidence="3 4" key="1">
    <citation type="submission" date="2019-04" db="EMBL/GenBank/DDBJ databases">
        <title>Chitiniphilus eburnea sp. nov., a novel chitinolytic bacterium isolated from aquaculture sludge.</title>
        <authorList>
            <person name="Sheng M."/>
        </authorList>
    </citation>
    <scope>NUCLEOTIDE SEQUENCE [LARGE SCALE GENOMIC DNA]</scope>
    <source>
        <strain evidence="3 4">HX-2-15</strain>
    </source>
</reference>
<accession>A0A4U0PWL3</accession>
<dbReference type="EMBL" id="SUMF01000013">
    <property type="protein sequence ID" value="TJZ72936.1"/>
    <property type="molecule type" value="Genomic_DNA"/>
</dbReference>
<dbReference type="GO" id="GO:0008610">
    <property type="term" value="P:lipid biosynthetic process"/>
    <property type="evidence" value="ECO:0007669"/>
    <property type="project" value="TreeGrafter"/>
</dbReference>
<evidence type="ECO:0000313" key="3">
    <source>
        <dbReference type="EMBL" id="TJZ72936.1"/>
    </source>
</evidence>
<comment type="similarity">
    <text evidence="1">Belongs to the thioesterase family.</text>
</comment>
<dbReference type="PANTHER" id="PTHR11487:SF0">
    <property type="entry name" value="S-ACYL FATTY ACID SYNTHASE THIOESTERASE, MEDIUM CHAIN"/>
    <property type="match status" value="1"/>
</dbReference>
<dbReference type="RefSeq" id="WP_136773681.1">
    <property type="nucleotide sequence ID" value="NZ_CP156074.1"/>
</dbReference>
<dbReference type="Gene3D" id="3.40.50.1820">
    <property type="entry name" value="alpha/beta hydrolase"/>
    <property type="match status" value="1"/>
</dbReference>
<evidence type="ECO:0000313" key="4">
    <source>
        <dbReference type="Proteomes" id="UP000310016"/>
    </source>
</evidence>
<keyword evidence="4" id="KW-1185">Reference proteome</keyword>
<dbReference type="InterPro" id="IPR012223">
    <property type="entry name" value="TEII"/>
</dbReference>
<dbReference type="InterPro" id="IPR029058">
    <property type="entry name" value="AB_hydrolase_fold"/>
</dbReference>
<dbReference type="OrthoDB" id="8480037at2"/>
<evidence type="ECO:0000256" key="1">
    <source>
        <dbReference type="ARBA" id="ARBA00007169"/>
    </source>
</evidence>
<dbReference type="Pfam" id="PF00975">
    <property type="entry name" value="Thioesterase"/>
    <property type="match status" value="1"/>
</dbReference>
<dbReference type="PANTHER" id="PTHR11487">
    <property type="entry name" value="THIOESTERASE"/>
    <property type="match status" value="1"/>
</dbReference>
<evidence type="ECO:0000259" key="2">
    <source>
        <dbReference type="Pfam" id="PF00975"/>
    </source>
</evidence>
<name>A0A4U0PWL3_9NEIS</name>
<comment type="caution">
    <text evidence="3">The sequence shown here is derived from an EMBL/GenBank/DDBJ whole genome shotgun (WGS) entry which is preliminary data.</text>
</comment>
<protein>
    <submittedName>
        <fullName evidence="3">Thioesterase</fullName>
    </submittedName>
</protein>
<sequence length="249" mass="27131">MSSSTLDLLTLPCAGASATMYARWRHALPGWVRLVPVELPGRGARMAEPLAEDFDLLVAQLCRTLPRGPYALFGHSMGALLAHGIARRVRAQGGVLPLALLVSGSPAPSCREPDRYAERDDDALIADLRRHGGTPEAVLEHPELLRLTLDTLAADYRVCASFRHQSAPPLDLPIHALAGRRDDIAVAAMEAWRDETSGPFELEWFDGGHFFIRQDEGAVLDALGRSLERLRPDIGRDHPACSPWPAVAS</sequence>
<dbReference type="Proteomes" id="UP000310016">
    <property type="component" value="Unassembled WGS sequence"/>
</dbReference>
<dbReference type="InterPro" id="IPR001031">
    <property type="entry name" value="Thioesterase"/>
</dbReference>
<feature type="domain" description="Thioesterase" evidence="2">
    <location>
        <begin position="8"/>
        <end position="224"/>
    </location>
</feature>
<dbReference type="AlphaFoldDB" id="A0A4U0PWL3"/>
<dbReference type="SUPFAM" id="SSF53474">
    <property type="entry name" value="alpha/beta-Hydrolases"/>
    <property type="match status" value="1"/>
</dbReference>
<organism evidence="3 4">
    <name type="scientific">Chitiniphilus eburneus</name>
    <dbReference type="NCBI Taxonomy" id="2571148"/>
    <lineage>
        <taxon>Bacteria</taxon>
        <taxon>Pseudomonadati</taxon>
        <taxon>Pseudomonadota</taxon>
        <taxon>Betaproteobacteria</taxon>
        <taxon>Neisseriales</taxon>
        <taxon>Chitinibacteraceae</taxon>
        <taxon>Chitiniphilus</taxon>
    </lineage>
</organism>
<gene>
    <name evidence="3" type="ORF">FAZ21_12005</name>
</gene>
<proteinExistence type="inferred from homology"/>